<gene>
    <name evidence="2" type="ORF">BUALT_Bualt17G0044900</name>
</gene>
<dbReference type="Proteomes" id="UP000826271">
    <property type="component" value="Unassembled WGS sequence"/>
</dbReference>
<evidence type="ECO:0000313" key="3">
    <source>
        <dbReference type="Proteomes" id="UP000826271"/>
    </source>
</evidence>
<keyword evidence="3" id="KW-1185">Reference proteome</keyword>
<evidence type="ECO:0000256" key="1">
    <source>
        <dbReference type="SAM" id="Coils"/>
    </source>
</evidence>
<protein>
    <submittedName>
        <fullName evidence="2">Uncharacterized protein</fullName>
    </submittedName>
</protein>
<dbReference type="AlphaFoldDB" id="A0AAV6WEJ6"/>
<reference evidence="2" key="1">
    <citation type="submission" date="2019-10" db="EMBL/GenBank/DDBJ databases">
        <authorList>
            <person name="Zhang R."/>
            <person name="Pan Y."/>
            <person name="Wang J."/>
            <person name="Ma R."/>
            <person name="Yu S."/>
        </authorList>
    </citation>
    <scope>NUCLEOTIDE SEQUENCE</scope>
    <source>
        <strain evidence="2">LA-IB0</strain>
        <tissue evidence="2">Leaf</tissue>
    </source>
</reference>
<organism evidence="2 3">
    <name type="scientific">Buddleja alternifolia</name>
    <dbReference type="NCBI Taxonomy" id="168488"/>
    <lineage>
        <taxon>Eukaryota</taxon>
        <taxon>Viridiplantae</taxon>
        <taxon>Streptophyta</taxon>
        <taxon>Embryophyta</taxon>
        <taxon>Tracheophyta</taxon>
        <taxon>Spermatophyta</taxon>
        <taxon>Magnoliopsida</taxon>
        <taxon>eudicotyledons</taxon>
        <taxon>Gunneridae</taxon>
        <taxon>Pentapetalae</taxon>
        <taxon>asterids</taxon>
        <taxon>lamiids</taxon>
        <taxon>Lamiales</taxon>
        <taxon>Scrophulariaceae</taxon>
        <taxon>Buddlejeae</taxon>
        <taxon>Buddleja</taxon>
    </lineage>
</organism>
<feature type="coiled-coil region" evidence="1">
    <location>
        <begin position="9"/>
        <end position="36"/>
    </location>
</feature>
<keyword evidence="1" id="KW-0175">Coiled coil</keyword>
<evidence type="ECO:0000313" key="2">
    <source>
        <dbReference type="EMBL" id="KAG8366139.1"/>
    </source>
</evidence>
<comment type="caution">
    <text evidence="2">The sequence shown here is derived from an EMBL/GenBank/DDBJ whole genome shotgun (WGS) entry which is preliminary data.</text>
</comment>
<sequence>MACALLHNFIRVEMQVNLLEADLEDLETDNEEDNENDNNARLMRYKCWPLYIDWIESFEDLETLNEHNEGEAKNIKVSQAQSSASVKKVGQKKRKLDGNQEQMYQFHGNYCKNTDSRLGEIAIRIGVEYDVATAKNVVYDTVNKVEGLTLHHKLFVTDKLVQKIEDVYMLFSLPEIEQAEYIRMKLVGTM</sequence>
<proteinExistence type="predicted"/>
<name>A0AAV6WEJ6_9LAMI</name>
<dbReference type="EMBL" id="WHWC01000017">
    <property type="protein sequence ID" value="KAG8366139.1"/>
    <property type="molecule type" value="Genomic_DNA"/>
</dbReference>
<accession>A0AAV6WEJ6</accession>